<dbReference type="AlphaFoldDB" id="A0A7J8B202"/>
<sequence>MTAPMWSKMAALMWTEDGHQKMAGRGGQLGGTRAAGEGSWGDQACRRGQLRGDQASRGGKLEAINSLEEGIWGRTRPLGKGSCREGRGGNPGLQRRALGRETRPPREGSWGQPCLQERAIGGDQTSSGKQLGAIELAEEQLSAKQASRGMVRGMVIRVVGRSS</sequence>
<organism evidence="2 3">
    <name type="scientific">Pipistrellus kuhlii</name>
    <name type="common">Kuhl's pipistrelle</name>
    <dbReference type="NCBI Taxonomy" id="59472"/>
    <lineage>
        <taxon>Eukaryota</taxon>
        <taxon>Metazoa</taxon>
        <taxon>Chordata</taxon>
        <taxon>Craniata</taxon>
        <taxon>Vertebrata</taxon>
        <taxon>Euteleostomi</taxon>
        <taxon>Mammalia</taxon>
        <taxon>Eutheria</taxon>
        <taxon>Laurasiatheria</taxon>
        <taxon>Chiroptera</taxon>
        <taxon>Yangochiroptera</taxon>
        <taxon>Vespertilionidae</taxon>
        <taxon>Pipistrellus</taxon>
    </lineage>
</organism>
<reference evidence="2 3" key="1">
    <citation type="journal article" date="2020" name="Nature">
        <title>Six reference-quality genomes reveal evolution of bat adaptations.</title>
        <authorList>
            <person name="Jebb D."/>
            <person name="Huang Z."/>
            <person name="Pippel M."/>
            <person name="Hughes G.M."/>
            <person name="Lavrichenko K."/>
            <person name="Devanna P."/>
            <person name="Winkler S."/>
            <person name="Jermiin L.S."/>
            <person name="Skirmuntt E.C."/>
            <person name="Katzourakis A."/>
            <person name="Burkitt-Gray L."/>
            <person name="Ray D.A."/>
            <person name="Sullivan K.A.M."/>
            <person name="Roscito J.G."/>
            <person name="Kirilenko B.M."/>
            <person name="Davalos L.M."/>
            <person name="Corthals A.P."/>
            <person name="Power M.L."/>
            <person name="Jones G."/>
            <person name="Ransome R.D."/>
            <person name="Dechmann D.K.N."/>
            <person name="Locatelli A.G."/>
            <person name="Puechmaille S.J."/>
            <person name="Fedrigo O."/>
            <person name="Jarvis E.D."/>
            <person name="Hiller M."/>
            <person name="Vernes S.C."/>
            <person name="Myers E.W."/>
            <person name="Teeling E.C."/>
        </authorList>
    </citation>
    <scope>NUCLEOTIDE SEQUENCE [LARGE SCALE GENOMIC DNA]</scope>
    <source>
        <strain evidence="2">MPipKuh1</strain>
        <tissue evidence="2">Flight muscle</tissue>
    </source>
</reference>
<name>A0A7J8B202_PIPKU</name>
<dbReference type="Proteomes" id="UP000558488">
    <property type="component" value="Unassembled WGS sequence"/>
</dbReference>
<feature type="region of interest" description="Disordered" evidence="1">
    <location>
        <begin position="74"/>
        <end position="113"/>
    </location>
</feature>
<evidence type="ECO:0000256" key="1">
    <source>
        <dbReference type="SAM" id="MobiDB-lite"/>
    </source>
</evidence>
<dbReference type="EMBL" id="JACAGB010000001">
    <property type="protein sequence ID" value="KAF6392738.1"/>
    <property type="molecule type" value="Genomic_DNA"/>
</dbReference>
<protein>
    <submittedName>
        <fullName evidence="2">Uncharacterized protein</fullName>
    </submittedName>
</protein>
<proteinExistence type="predicted"/>
<evidence type="ECO:0000313" key="2">
    <source>
        <dbReference type="EMBL" id="KAF6392738.1"/>
    </source>
</evidence>
<gene>
    <name evidence="2" type="ORF">mPipKuh1_007914</name>
</gene>
<accession>A0A7J8B202</accession>
<feature type="region of interest" description="Disordered" evidence="1">
    <location>
        <begin position="23"/>
        <end position="43"/>
    </location>
</feature>
<comment type="caution">
    <text evidence="2">The sequence shown here is derived from an EMBL/GenBank/DDBJ whole genome shotgun (WGS) entry which is preliminary data.</text>
</comment>
<evidence type="ECO:0000313" key="3">
    <source>
        <dbReference type="Proteomes" id="UP000558488"/>
    </source>
</evidence>
<keyword evidence="3" id="KW-1185">Reference proteome</keyword>